<dbReference type="InterPro" id="IPR000760">
    <property type="entry name" value="Inositol_monophosphatase-like"/>
</dbReference>
<keyword evidence="3" id="KW-0460">Magnesium</keyword>
<dbReference type="Proteomes" id="UP001595947">
    <property type="component" value="Unassembled WGS sequence"/>
</dbReference>
<dbReference type="SUPFAM" id="SSF56655">
    <property type="entry name" value="Carbohydrate phosphatase"/>
    <property type="match status" value="1"/>
</dbReference>
<name>A0ABV9YLQ9_9PSEU</name>
<dbReference type="Gene3D" id="3.30.540.10">
    <property type="entry name" value="Fructose-1,6-Bisphosphatase, subunit A, domain 1"/>
    <property type="match status" value="1"/>
</dbReference>
<dbReference type="PANTHER" id="PTHR43028:SF5">
    <property type="entry name" value="3'(2'),5'-BISPHOSPHATE NUCLEOTIDASE 1"/>
    <property type="match status" value="1"/>
</dbReference>
<dbReference type="InterPro" id="IPR020583">
    <property type="entry name" value="Inositol_monoP_metal-BS"/>
</dbReference>
<accession>A0ABV9YLQ9</accession>
<dbReference type="Pfam" id="PF00459">
    <property type="entry name" value="Inositol_P"/>
    <property type="match status" value="1"/>
</dbReference>
<comment type="caution">
    <text evidence="6">The sequence shown here is derived from an EMBL/GenBank/DDBJ whole genome shotgun (WGS) entry which is preliminary data.</text>
</comment>
<keyword evidence="7" id="KW-1185">Reference proteome</keyword>
<organism evidence="6 7">
    <name type="scientific">Actinomycetospora atypica</name>
    <dbReference type="NCBI Taxonomy" id="1290095"/>
    <lineage>
        <taxon>Bacteria</taxon>
        <taxon>Bacillati</taxon>
        <taxon>Actinomycetota</taxon>
        <taxon>Actinomycetes</taxon>
        <taxon>Pseudonocardiales</taxon>
        <taxon>Pseudonocardiaceae</taxon>
        <taxon>Actinomycetospora</taxon>
    </lineage>
</organism>
<evidence type="ECO:0000256" key="4">
    <source>
        <dbReference type="ARBA" id="ARBA00041694"/>
    </source>
</evidence>
<dbReference type="PRINTS" id="PR00377">
    <property type="entry name" value="IMPHPHTASES"/>
</dbReference>
<dbReference type="EMBL" id="JBHSIV010000010">
    <property type="protein sequence ID" value="MFC5062897.1"/>
    <property type="molecule type" value="Genomic_DNA"/>
</dbReference>
<evidence type="ECO:0000256" key="5">
    <source>
        <dbReference type="ARBA" id="ARBA00042530"/>
    </source>
</evidence>
<dbReference type="InterPro" id="IPR050725">
    <property type="entry name" value="CysQ/Inositol_MonoPase"/>
</dbReference>
<dbReference type="PROSITE" id="PS00629">
    <property type="entry name" value="IMP_1"/>
    <property type="match status" value="1"/>
</dbReference>
<evidence type="ECO:0000256" key="2">
    <source>
        <dbReference type="ARBA" id="ARBA00022723"/>
    </source>
</evidence>
<dbReference type="Gene3D" id="3.40.190.80">
    <property type="match status" value="1"/>
</dbReference>
<gene>
    <name evidence="6" type="ORF">ACFPBZ_11820</name>
</gene>
<proteinExistence type="predicted"/>
<comment type="catalytic activity">
    <reaction evidence="1">
        <text>adenosine 3',5'-bisphosphate + H2O = AMP + phosphate</text>
        <dbReference type="Rhea" id="RHEA:10040"/>
        <dbReference type="ChEBI" id="CHEBI:15377"/>
        <dbReference type="ChEBI" id="CHEBI:43474"/>
        <dbReference type="ChEBI" id="CHEBI:58343"/>
        <dbReference type="ChEBI" id="CHEBI:456215"/>
        <dbReference type="EC" id="3.1.3.7"/>
    </reaction>
</comment>
<sequence>MSAADVLVPGSPATAEDAALARELADATGQLLLDLRGRTSPGREREYAGDEQAHDYVTGELARHRPDDAVLSEEGSLDPTGWRGAHRLWIVDPLDGSSGFGRGNDEWGVHVALVVDGHLAAGAVSVPGTGALVDSGTVERVPDHGVPDDGSLAVTVSRSRPPRELQAVERAFRVNLVKRSAAGVKMLAVLDGEADVYLHSGGQYEWDNAAPMAVAMAAGLLATRIDGSVVPYGQDDPYSPDLLIARPSVHAAVLRALRGR</sequence>
<dbReference type="RefSeq" id="WP_378036248.1">
    <property type="nucleotide sequence ID" value="NZ_JBHSIV010000010.1"/>
</dbReference>
<dbReference type="PANTHER" id="PTHR43028">
    <property type="entry name" value="3'(2'),5'-BISPHOSPHATE NUCLEOTIDASE 1"/>
    <property type="match status" value="1"/>
</dbReference>
<keyword evidence="2" id="KW-0479">Metal-binding</keyword>
<protein>
    <recommendedName>
        <fullName evidence="4">3'(2'),5-bisphosphonucleoside 3'(2')-phosphohydrolase</fullName>
    </recommendedName>
    <alternativeName>
        <fullName evidence="5">DPNPase</fullName>
    </alternativeName>
</protein>
<evidence type="ECO:0000313" key="7">
    <source>
        <dbReference type="Proteomes" id="UP001595947"/>
    </source>
</evidence>
<evidence type="ECO:0000256" key="3">
    <source>
        <dbReference type="ARBA" id="ARBA00022842"/>
    </source>
</evidence>
<reference evidence="7" key="1">
    <citation type="journal article" date="2019" name="Int. J. Syst. Evol. Microbiol.">
        <title>The Global Catalogue of Microorganisms (GCM) 10K type strain sequencing project: providing services to taxonomists for standard genome sequencing and annotation.</title>
        <authorList>
            <consortium name="The Broad Institute Genomics Platform"/>
            <consortium name="The Broad Institute Genome Sequencing Center for Infectious Disease"/>
            <person name="Wu L."/>
            <person name="Ma J."/>
        </authorList>
    </citation>
    <scope>NUCLEOTIDE SEQUENCE [LARGE SCALE GENOMIC DNA]</scope>
    <source>
        <strain evidence="7">CGMCC 4.7093</strain>
    </source>
</reference>
<evidence type="ECO:0000313" key="6">
    <source>
        <dbReference type="EMBL" id="MFC5062897.1"/>
    </source>
</evidence>
<evidence type="ECO:0000256" key="1">
    <source>
        <dbReference type="ARBA" id="ARBA00001625"/>
    </source>
</evidence>